<feature type="domain" description="Thiamine pyrophosphate enzyme central" evidence="2">
    <location>
        <begin position="187"/>
        <end position="315"/>
    </location>
</feature>
<dbReference type="Pfam" id="PF02776">
    <property type="entry name" value="TPP_enzyme_N"/>
    <property type="match status" value="1"/>
</dbReference>
<protein>
    <submittedName>
        <fullName evidence="4">Benzoylformate decarboxylase</fullName>
    </submittedName>
</protein>
<dbReference type="GO" id="GO:0000287">
    <property type="term" value="F:magnesium ion binding"/>
    <property type="evidence" value="ECO:0007669"/>
    <property type="project" value="InterPro"/>
</dbReference>
<feature type="domain" description="Thiamine pyrophosphate enzyme N-terminal TPP-binding" evidence="3">
    <location>
        <begin position="3"/>
        <end position="104"/>
    </location>
</feature>
<dbReference type="GO" id="GO:0003984">
    <property type="term" value="F:acetolactate synthase activity"/>
    <property type="evidence" value="ECO:0007669"/>
    <property type="project" value="TreeGrafter"/>
</dbReference>
<evidence type="ECO:0000313" key="4">
    <source>
        <dbReference type="EMBL" id="MBA0088346.1"/>
    </source>
</evidence>
<proteinExistence type="inferred from homology"/>
<reference evidence="4" key="1">
    <citation type="submission" date="2020-06" db="EMBL/GenBank/DDBJ databases">
        <title>Legume-microbial interactions unlock mineral nutrients during tropical forest succession.</title>
        <authorList>
            <person name="Epihov D.Z."/>
        </authorList>
    </citation>
    <scope>NUCLEOTIDE SEQUENCE [LARGE SCALE GENOMIC DNA]</scope>
    <source>
        <strain evidence="4">Pan2503</strain>
    </source>
</reference>
<dbReference type="Gene3D" id="3.40.50.970">
    <property type="match status" value="1"/>
</dbReference>
<organism evidence="4 5">
    <name type="scientific">Candidatus Acidiferrum panamense</name>
    <dbReference type="NCBI Taxonomy" id="2741543"/>
    <lineage>
        <taxon>Bacteria</taxon>
        <taxon>Pseudomonadati</taxon>
        <taxon>Acidobacteriota</taxon>
        <taxon>Terriglobia</taxon>
        <taxon>Candidatus Acidiferrales</taxon>
        <taxon>Candidatus Acidiferrum</taxon>
    </lineage>
</organism>
<dbReference type="InterPro" id="IPR029061">
    <property type="entry name" value="THDP-binding"/>
</dbReference>
<dbReference type="InterPro" id="IPR012000">
    <property type="entry name" value="Thiamin_PyroP_enz_cen_dom"/>
</dbReference>
<dbReference type="InterPro" id="IPR029035">
    <property type="entry name" value="DHS-like_NAD/FAD-binding_dom"/>
</dbReference>
<dbReference type="InterPro" id="IPR045229">
    <property type="entry name" value="TPP_enz"/>
</dbReference>
<comment type="caution">
    <text evidence="4">The sequence shown here is derived from an EMBL/GenBank/DDBJ whole genome shotgun (WGS) entry which is preliminary data.</text>
</comment>
<dbReference type="Gene3D" id="3.40.50.1220">
    <property type="entry name" value="TPP-binding domain"/>
    <property type="match status" value="1"/>
</dbReference>
<evidence type="ECO:0000259" key="3">
    <source>
        <dbReference type="Pfam" id="PF02776"/>
    </source>
</evidence>
<dbReference type="Pfam" id="PF00205">
    <property type="entry name" value="TPP_enzyme_M"/>
    <property type="match status" value="1"/>
</dbReference>
<dbReference type="SUPFAM" id="SSF52467">
    <property type="entry name" value="DHS-like NAD/FAD-binding domain"/>
    <property type="match status" value="1"/>
</dbReference>
<evidence type="ECO:0000256" key="1">
    <source>
        <dbReference type="ARBA" id="ARBA00007812"/>
    </source>
</evidence>
<dbReference type="PANTHER" id="PTHR18968">
    <property type="entry name" value="THIAMINE PYROPHOSPHATE ENZYMES"/>
    <property type="match status" value="1"/>
</dbReference>
<dbReference type="EMBL" id="JACDQQ010002458">
    <property type="protein sequence ID" value="MBA0088346.1"/>
    <property type="molecule type" value="Genomic_DNA"/>
</dbReference>
<feature type="non-terminal residue" evidence="4">
    <location>
        <position position="316"/>
    </location>
</feature>
<dbReference type="InterPro" id="IPR012001">
    <property type="entry name" value="Thiamin_PyroP_enz_TPP-bd_dom"/>
</dbReference>
<dbReference type="PANTHER" id="PTHR18968:SF133">
    <property type="entry name" value="BENZOYLFORMATE DECARBOXYLASE"/>
    <property type="match status" value="1"/>
</dbReference>
<sequence length="316" mass="34046">MTTVREVAYQVLHDLGMTMVFGNPGSTELPFLRDLPSDFSYVLALHERTAVGMGLGYAMARGRAAFVNLHSIASVGNGLSGLVDAHYCHAPLVVTTGQQDRRHILAEPFLASRAVEVVKPYVKWAYEPLRAEDVPAAIARGFHLAMQPPMGPVFISIPMDDWTHECQPLHVREVHQTTLPDHAALDVVVRALNSSQNTALVAGSQIEEDGGWHEVIALAEHLSADVYQQPLASRWTFPRTHPLFRGGLLPAQQPLTNQLAGHDLVVVLGAPVFLYYAYVPGDAIAPGTKLFQITNSPNEAASALAGTSIVGNAAAA</sequence>
<dbReference type="SUPFAM" id="SSF52518">
    <property type="entry name" value="Thiamin diphosphate-binding fold (THDP-binding)"/>
    <property type="match status" value="1"/>
</dbReference>
<dbReference type="GO" id="GO:0030976">
    <property type="term" value="F:thiamine pyrophosphate binding"/>
    <property type="evidence" value="ECO:0007669"/>
    <property type="project" value="InterPro"/>
</dbReference>
<dbReference type="Proteomes" id="UP000567293">
    <property type="component" value="Unassembled WGS sequence"/>
</dbReference>
<evidence type="ECO:0000313" key="5">
    <source>
        <dbReference type="Proteomes" id="UP000567293"/>
    </source>
</evidence>
<dbReference type="AlphaFoldDB" id="A0A7V8NVR4"/>
<accession>A0A7V8NVR4</accession>
<gene>
    <name evidence="4" type="ORF">HRJ53_25455</name>
</gene>
<name>A0A7V8NVR4_9BACT</name>
<dbReference type="GO" id="GO:0050660">
    <property type="term" value="F:flavin adenine dinucleotide binding"/>
    <property type="evidence" value="ECO:0007669"/>
    <property type="project" value="TreeGrafter"/>
</dbReference>
<dbReference type="CDD" id="cd07035">
    <property type="entry name" value="TPP_PYR_POX_like"/>
    <property type="match status" value="1"/>
</dbReference>
<evidence type="ECO:0000259" key="2">
    <source>
        <dbReference type="Pfam" id="PF00205"/>
    </source>
</evidence>
<keyword evidence="5" id="KW-1185">Reference proteome</keyword>
<comment type="similarity">
    <text evidence="1">Belongs to the TPP enzyme family.</text>
</comment>